<dbReference type="InterPro" id="IPR050833">
    <property type="entry name" value="Poly_Biosynth_Transport"/>
</dbReference>
<sequence>MTTTLKPRITQRVATALPQGTALVGGGTAVLGLASYVHLSAANHAMSADSDATAAFSVLWTVVFSIGLGLFFPVEQEITRVVAARKVAGDGVRPAMRRGAMLSGSLLCVTVIPLAVLARPIADLLFDGDISLVFCLAGAFAALSCAHVTRGVLAGLGLFKTYGTQLGLDGLLRIVFSLALALSGVHSVFAFALILTVAPLISVAATVGPALKAALPGTAAPWREMSQKLGMLVASTLLAQLLVNIAVISTKVISTDDTELVTALLAALVLARVPLFVFGAFQVSLLRGLATAAAEGDRRGYTRLLLRAVLITGSLGATGGLGAVILGPMLLPALFGAPDILTAADFGWLAFGTTAYMIAMVLGQALLTSGGARRQLVSWAIGTAVLIGVTFSPMALRSRVEIAYAAGSVVVVACMAVALRRRVR</sequence>
<organism evidence="7 8">
    <name type="scientific">Actinacidiphila epipremni</name>
    <dbReference type="NCBI Taxonomy" id="2053013"/>
    <lineage>
        <taxon>Bacteria</taxon>
        <taxon>Bacillati</taxon>
        <taxon>Actinomycetota</taxon>
        <taxon>Actinomycetes</taxon>
        <taxon>Kitasatosporales</taxon>
        <taxon>Streptomycetaceae</taxon>
        <taxon>Actinacidiphila</taxon>
    </lineage>
</organism>
<feature type="transmembrane region" description="Helical" evidence="6">
    <location>
        <begin position="171"/>
        <end position="194"/>
    </location>
</feature>
<gene>
    <name evidence="7" type="ORF">HCN08_01415</name>
</gene>
<evidence type="ECO:0000313" key="8">
    <source>
        <dbReference type="Proteomes" id="UP000734511"/>
    </source>
</evidence>
<proteinExistence type="predicted"/>
<dbReference type="PANTHER" id="PTHR30250:SF11">
    <property type="entry name" value="O-ANTIGEN TRANSPORTER-RELATED"/>
    <property type="match status" value="1"/>
</dbReference>
<evidence type="ECO:0000256" key="6">
    <source>
        <dbReference type="SAM" id="Phobius"/>
    </source>
</evidence>
<evidence type="ECO:0000256" key="2">
    <source>
        <dbReference type="ARBA" id="ARBA00022475"/>
    </source>
</evidence>
<protein>
    <recommendedName>
        <fullName evidence="9">Polysaccharide biosynthesis protein</fullName>
    </recommendedName>
</protein>
<feature type="transmembrane region" description="Helical" evidence="6">
    <location>
        <begin position="95"/>
        <end position="118"/>
    </location>
</feature>
<evidence type="ECO:0000313" key="7">
    <source>
        <dbReference type="EMBL" id="NJP42082.1"/>
    </source>
</evidence>
<feature type="transmembrane region" description="Helical" evidence="6">
    <location>
        <begin position="304"/>
        <end position="326"/>
    </location>
</feature>
<feature type="transmembrane region" description="Helical" evidence="6">
    <location>
        <begin position="402"/>
        <end position="419"/>
    </location>
</feature>
<dbReference type="PANTHER" id="PTHR30250">
    <property type="entry name" value="PST FAMILY PREDICTED COLANIC ACID TRANSPORTER"/>
    <property type="match status" value="1"/>
</dbReference>
<evidence type="ECO:0000256" key="1">
    <source>
        <dbReference type="ARBA" id="ARBA00004651"/>
    </source>
</evidence>
<comment type="caution">
    <text evidence="7">The sequence shown here is derived from an EMBL/GenBank/DDBJ whole genome shotgun (WGS) entry which is preliminary data.</text>
</comment>
<dbReference type="RefSeq" id="WP_167980937.1">
    <property type="nucleotide sequence ID" value="NZ_JAATEJ010000001.1"/>
</dbReference>
<dbReference type="EMBL" id="JAATEJ010000001">
    <property type="protein sequence ID" value="NJP42082.1"/>
    <property type="molecule type" value="Genomic_DNA"/>
</dbReference>
<feature type="transmembrane region" description="Helical" evidence="6">
    <location>
        <begin position="376"/>
        <end position="396"/>
    </location>
</feature>
<keyword evidence="5 6" id="KW-0472">Membrane</keyword>
<accession>A0ABX0ZGZ8</accession>
<feature type="transmembrane region" description="Helical" evidence="6">
    <location>
        <begin position="346"/>
        <end position="367"/>
    </location>
</feature>
<keyword evidence="4 6" id="KW-1133">Transmembrane helix</keyword>
<feature type="transmembrane region" description="Helical" evidence="6">
    <location>
        <begin position="54"/>
        <end position="74"/>
    </location>
</feature>
<evidence type="ECO:0008006" key="9">
    <source>
        <dbReference type="Google" id="ProtNLM"/>
    </source>
</evidence>
<reference evidence="7 8" key="1">
    <citation type="submission" date="2020-03" db="EMBL/GenBank/DDBJ databases">
        <title>WGS of actinomycetes isolated from Thailand.</title>
        <authorList>
            <person name="Thawai C."/>
        </authorList>
    </citation>
    <scope>NUCLEOTIDE SEQUENCE [LARGE SCALE GENOMIC DNA]</scope>
    <source>
        <strain evidence="7 8">PRB2-1</strain>
    </source>
</reference>
<keyword evidence="8" id="KW-1185">Reference proteome</keyword>
<feature type="transmembrane region" description="Helical" evidence="6">
    <location>
        <begin position="229"/>
        <end position="248"/>
    </location>
</feature>
<dbReference type="Proteomes" id="UP000734511">
    <property type="component" value="Unassembled WGS sequence"/>
</dbReference>
<comment type="subcellular location">
    <subcellularLocation>
        <location evidence="1">Cell membrane</location>
        <topology evidence="1">Multi-pass membrane protein</topology>
    </subcellularLocation>
</comment>
<feature type="transmembrane region" description="Helical" evidence="6">
    <location>
        <begin position="21"/>
        <end position="42"/>
    </location>
</feature>
<name>A0ABX0ZGZ8_9ACTN</name>
<evidence type="ECO:0000256" key="5">
    <source>
        <dbReference type="ARBA" id="ARBA00023136"/>
    </source>
</evidence>
<evidence type="ECO:0000256" key="4">
    <source>
        <dbReference type="ARBA" id="ARBA00022989"/>
    </source>
</evidence>
<keyword evidence="2" id="KW-1003">Cell membrane</keyword>
<evidence type="ECO:0000256" key="3">
    <source>
        <dbReference type="ARBA" id="ARBA00022692"/>
    </source>
</evidence>
<feature type="transmembrane region" description="Helical" evidence="6">
    <location>
        <begin position="260"/>
        <end position="283"/>
    </location>
</feature>
<feature type="transmembrane region" description="Helical" evidence="6">
    <location>
        <begin position="130"/>
        <end position="159"/>
    </location>
</feature>
<keyword evidence="3 6" id="KW-0812">Transmembrane</keyword>
<feature type="transmembrane region" description="Helical" evidence="6">
    <location>
        <begin position="200"/>
        <end position="222"/>
    </location>
</feature>